<evidence type="ECO:0000313" key="3">
    <source>
        <dbReference type="WBParaSite" id="jg1305"/>
    </source>
</evidence>
<organism evidence="2 3">
    <name type="scientific">Ditylenchus dipsaci</name>
    <dbReference type="NCBI Taxonomy" id="166011"/>
    <lineage>
        <taxon>Eukaryota</taxon>
        <taxon>Metazoa</taxon>
        <taxon>Ecdysozoa</taxon>
        <taxon>Nematoda</taxon>
        <taxon>Chromadorea</taxon>
        <taxon>Rhabditida</taxon>
        <taxon>Tylenchina</taxon>
        <taxon>Tylenchomorpha</taxon>
        <taxon>Sphaerularioidea</taxon>
        <taxon>Anguinidae</taxon>
        <taxon>Anguininae</taxon>
        <taxon>Ditylenchus</taxon>
    </lineage>
</organism>
<dbReference type="AlphaFoldDB" id="A0A915CVH7"/>
<evidence type="ECO:0000313" key="2">
    <source>
        <dbReference type="Proteomes" id="UP000887574"/>
    </source>
</evidence>
<name>A0A915CVH7_9BILA</name>
<dbReference type="Proteomes" id="UP000887574">
    <property type="component" value="Unplaced"/>
</dbReference>
<protein>
    <submittedName>
        <fullName evidence="3">Uncharacterized protein</fullName>
    </submittedName>
</protein>
<accession>A0A915CVH7</accession>
<keyword evidence="2" id="KW-1185">Reference proteome</keyword>
<dbReference type="WBParaSite" id="jg1305">
    <property type="protein sequence ID" value="jg1305"/>
    <property type="gene ID" value="jg1305"/>
</dbReference>
<feature type="region of interest" description="Disordered" evidence="1">
    <location>
        <begin position="94"/>
        <end position="113"/>
    </location>
</feature>
<reference evidence="3" key="1">
    <citation type="submission" date="2022-11" db="UniProtKB">
        <authorList>
            <consortium name="WormBaseParasite"/>
        </authorList>
    </citation>
    <scope>IDENTIFICATION</scope>
</reference>
<feature type="region of interest" description="Disordered" evidence="1">
    <location>
        <begin position="221"/>
        <end position="244"/>
    </location>
</feature>
<sequence>MIAAVQEIVDAVNQYKESLVNSLFLTGNSLDAYSSMTCVEAQNHFFQQIPLKVLNSQAFNTHYDFATINYDAMQRRAYAMYKWNRAIESSANSKIRQQTSKGIPSSSTSQPATTNAKVSGWLAFQRLVQECLQLIRKGAIMQGQQASDPWGGFFVARPVTFTSGGRPQTDSMNVSDDSSKKSTIDPVHIICLRPISPVPDLVLSMPVREDSRNEELLVVETTSLRSTPTPGSSSPAALPQSTSV</sequence>
<proteinExistence type="predicted"/>
<evidence type="ECO:0000256" key="1">
    <source>
        <dbReference type="SAM" id="MobiDB-lite"/>
    </source>
</evidence>